<accession>A0A1S3DG64</accession>
<feature type="compositionally biased region" description="Basic and acidic residues" evidence="1">
    <location>
        <begin position="1"/>
        <end position="29"/>
    </location>
</feature>
<sequence length="113" mass="12968">MKNKEAEKEPIENNDKEKESSESTKEKETVKRRRKVVRKKIREVSRTSVEYKDVIFTGCLDDTIKIWSVHGFELKLEDSIKAHSLGVASLTVNKSHTSTAPDRLFVSILLFGF</sequence>
<dbReference type="PaxDb" id="121845-A0A1S3DG64"/>
<dbReference type="InterPro" id="IPR015943">
    <property type="entry name" value="WD40/YVTN_repeat-like_dom_sf"/>
</dbReference>
<reference evidence="3" key="1">
    <citation type="submission" date="2025-08" db="UniProtKB">
        <authorList>
            <consortium name="RefSeq"/>
        </authorList>
    </citation>
    <scope>IDENTIFICATION</scope>
</reference>
<dbReference type="Gene3D" id="2.130.10.10">
    <property type="entry name" value="YVTN repeat-like/Quinoprotein amine dehydrogenase"/>
    <property type="match status" value="1"/>
</dbReference>
<dbReference type="AlphaFoldDB" id="A0A1S3DG64"/>
<evidence type="ECO:0000313" key="3">
    <source>
        <dbReference type="RefSeq" id="XP_008481224.1"/>
    </source>
</evidence>
<organism evidence="2 3">
    <name type="scientific">Diaphorina citri</name>
    <name type="common">Asian citrus psyllid</name>
    <dbReference type="NCBI Taxonomy" id="121845"/>
    <lineage>
        <taxon>Eukaryota</taxon>
        <taxon>Metazoa</taxon>
        <taxon>Ecdysozoa</taxon>
        <taxon>Arthropoda</taxon>
        <taxon>Hexapoda</taxon>
        <taxon>Insecta</taxon>
        <taxon>Pterygota</taxon>
        <taxon>Neoptera</taxon>
        <taxon>Paraneoptera</taxon>
        <taxon>Hemiptera</taxon>
        <taxon>Sternorrhyncha</taxon>
        <taxon>Psylloidea</taxon>
        <taxon>Psyllidae</taxon>
        <taxon>Diaphorininae</taxon>
        <taxon>Diaphorina</taxon>
    </lineage>
</organism>
<dbReference type="SUPFAM" id="SSF50978">
    <property type="entry name" value="WD40 repeat-like"/>
    <property type="match status" value="1"/>
</dbReference>
<proteinExistence type="predicted"/>
<feature type="region of interest" description="Disordered" evidence="1">
    <location>
        <begin position="1"/>
        <end position="32"/>
    </location>
</feature>
<dbReference type="RefSeq" id="XP_008481224.1">
    <property type="nucleotide sequence ID" value="XM_008483002.3"/>
</dbReference>
<evidence type="ECO:0000256" key="1">
    <source>
        <dbReference type="SAM" id="MobiDB-lite"/>
    </source>
</evidence>
<dbReference type="GeneID" id="103517953"/>
<gene>
    <name evidence="3" type="primary">LOC103517953</name>
</gene>
<name>A0A1S3DG64_DIACI</name>
<dbReference type="InterPro" id="IPR036322">
    <property type="entry name" value="WD40_repeat_dom_sf"/>
</dbReference>
<protein>
    <submittedName>
        <fullName evidence="3">Uncharacterized protein LOC103517953</fullName>
    </submittedName>
</protein>
<keyword evidence="2" id="KW-1185">Reference proteome</keyword>
<dbReference type="KEGG" id="dci:103517953"/>
<evidence type="ECO:0000313" key="2">
    <source>
        <dbReference type="Proteomes" id="UP000079169"/>
    </source>
</evidence>
<dbReference type="Proteomes" id="UP000079169">
    <property type="component" value="Unplaced"/>
</dbReference>